<proteinExistence type="predicted"/>
<name>A0A2M7T7K9_9ACTN</name>
<dbReference type="AlphaFoldDB" id="A0A2M7T7K9"/>
<comment type="caution">
    <text evidence="1">The sequence shown here is derived from an EMBL/GenBank/DDBJ whole genome shotgun (WGS) entry which is preliminary data.</text>
</comment>
<dbReference type="RefSeq" id="WP_286976830.1">
    <property type="nucleotide sequence ID" value="NZ_PEXG01000035.1"/>
</dbReference>
<organism evidence="1 2">
    <name type="scientific">Candidatus Aquicultor secundus</name>
    <dbReference type="NCBI Taxonomy" id="1973895"/>
    <lineage>
        <taxon>Bacteria</taxon>
        <taxon>Bacillati</taxon>
        <taxon>Actinomycetota</taxon>
        <taxon>Candidatus Aquicultoria</taxon>
        <taxon>Candidatus Aquicultorales</taxon>
        <taxon>Candidatus Aquicultoraceae</taxon>
        <taxon>Candidatus Aquicultor</taxon>
    </lineage>
</organism>
<reference evidence="2" key="1">
    <citation type="submission" date="2017-09" db="EMBL/GenBank/DDBJ databases">
        <title>Depth-based differentiation of microbial function through sediment-hosted aquifers and enrichment of novel symbionts in the deep terrestrial subsurface.</title>
        <authorList>
            <person name="Probst A.J."/>
            <person name="Ladd B."/>
            <person name="Jarett J.K."/>
            <person name="Geller-Mcgrath D.E."/>
            <person name="Sieber C.M.K."/>
            <person name="Emerson J.B."/>
            <person name="Anantharaman K."/>
            <person name="Thomas B.C."/>
            <person name="Malmstrom R."/>
            <person name="Stieglmeier M."/>
            <person name="Klingl A."/>
            <person name="Woyke T."/>
            <person name="Ryan C.M."/>
            <person name="Banfield J.F."/>
        </authorList>
    </citation>
    <scope>NUCLEOTIDE SEQUENCE [LARGE SCALE GENOMIC DNA]</scope>
</reference>
<dbReference type="EMBL" id="PFNG01000153">
    <property type="protein sequence ID" value="PIZ38290.1"/>
    <property type="molecule type" value="Genomic_DNA"/>
</dbReference>
<evidence type="ECO:0000313" key="1">
    <source>
        <dbReference type="EMBL" id="PIZ38290.1"/>
    </source>
</evidence>
<evidence type="ECO:0000313" key="2">
    <source>
        <dbReference type="Proteomes" id="UP000230956"/>
    </source>
</evidence>
<protein>
    <submittedName>
        <fullName evidence="1">Uncharacterized protein</fullName>
    </submittedName>
</protein>
<dbReference type="Proteomes" id="UP000230956">
    <property type="component" value="Unassembled WGS sequence"/>
</dbReference>
<sequence length="194" mass="20954">MKISRKVLSGLVILVIMGALSAGVLIALNAHPQKAVGDITVVSELKHDPAEIAAKATPPANPRMATGGPYMSKEGILDKATAAKALGKNDKLSGHEEAVLMTEGEFRRRQAMLMGRPVKNLELDDDKEIWVVVLGGEFEQTWRSSPGDSNFPPAKWEMLKYDAKTGELLGMSTGPVDWPDAFFKELPQASASKN</sequence>
<gene>
    <name evidence="1" type="ORF">COY37_06445</name>
</gene>
<accession>A0A2M7T7K9</accession>